<dbReference type="InParanoid" id="A0A3N4LNV2"/>
<sequence>MASNQYAPTRTAKAGDSFRYRGFLRELVLINKRLDSEVILDGNSHVCVSRGPVSRLVLCYYAKCFFSFIIAFHITL</sequence>
<evidence type="ECO:0000256" key="1">
    <source>
        <dbReference type="SAM" id="Phobius"/>
    </source>
</evidence>
<keyword evidence="1" id="KW-0812">Transmembrane</keyword>
<reference evidence="2 3" key="1">
    <citation type="journal article" date="2018" name="Nat. Ecol. Evol.">
        <title>Pezizomycetes genomes reveal the molecular basis of ectomycorrhizal truffle lifestyle.</title>
        <authorList>
            <person name="Murat C."/>
            <person name="Payen T."/>
            <person name="Noel B."/>
            <person name="Kuo A."/>
            <person name="Morin E."/>
            <person name="Chen J."/>
            <person name="Kohler A."/>
            <person name="Krizsan K."/>
            <person name="Balestrini R."/>
            <person name="Da Silva C."/>
            <person name="Montanini B."/>
            <person name="Hainaut M."/>
            <person name="Levati E."/>
            <person name="Barry K.W."/>
            <person name="Belfiori B."/>
            <person name="Cichocki N."/>
            <person name="Clum A."/>
            <person name="Dockter R.B."/>
            <person name="Fauchery L."/>
            <person name="Guy J."/>
            <person name="Iotti M."/>
            <person name="Le Tacon F."/>
            <person name="Lindquist E.A."/>
            <person name="Lipzen A."/>
            <person name="Malagnac F."/>
            <person name="Mello A."/>
            <person name="Molinier V."/>
            <person name="Miyauchi S."/>
            <person name="Poulain J."/>
            <person name="Riccioni C."/>
            <person name="Rubini A."/>
            <person name="Sitrit Y."/>
            <person name="Splivallo R."/>
            <person name="Traeger S."/>
            <person name="Wang M."/>
            <person name="Zifcakova L."/>
            <person name="Wipf D."/>
            <person name="Zambonelli A."/>
            <person name="Paolocci F."/>
            <person name="Nowrousian M."/>
            <person name="Ottonello S."/>
            <person name="Baldrian P."/>
            <person name="Spatafora J.W."/>
            <person name="Henrissat B."/>
            <person name="Nagy L.G."/>
            <person name="Aury J.M."/>
            <person name="Wincker P."/>
            <person name="Grigoriev I.V."/>
            <person name="Bonfante P."/>
            <person name="Martin F.M."/>
        </authorList>
    </citation>
    <scope>NUCLEOTIDE SEQUENCE [LARGE SCALE GENOMIC DNA]</scope>
    <source>
        <strain evidence="2 3">ATCC MYA-4762</strain>
    </source>
</reference>
<evidence type="ECO:0000313" key="3">
    <source>
        <dbReference type="Proteomes" id="UP000267821"/>
    </source>
</evidence>
<organism evidence="2 3">
    <name type="scientific">Terfezia boudieri ATCC MYA-4762</name>
    <dbReference type="NCBI Taxonomy" id="1051890"/>
    <lineage>
        <taxon>Eukaryota</taxon>
        <taxon>Fungi</taxon>
        <taxon>Dikarya</taxon>
        <taxon>Ascomycota</taxon>
        <taxon>Pezizomycotina</taxon>
        <taxon>Pezizomycetes</taxon>
        <taxon>Pezizales</taxon>
        <taxon>Pezizaceae</taxon>
        <taxon>Terfezia</taxon>
    </lineage>
</organism>
<protein>
    <submittedName>
        <fullName evidence="2">Uncharacterized protein</fullName>
    </submittedName>
</protein>
<dbReference type="Proteomes" id="UP000267821">
    <property type="component" value="Unassembled WGS sequence"/>
</dbReference>
<keyword evidence="3" id="KW-1185">Reference proteome</keyword>
<name>A0A3N4LNV2_9PEZI</name>
<evidence type="ECO:0000313" key="2">
    <source>
        <dbReference type="EMBL" id="RPB24486.1"/>
    </source>
</evidence>
<accession>A0A3N4LNV2</accession>
<keyword evidence="1" id="KW-1133">Transmembrane helix</keyword>
<feature type="transmembrane region" description="Helical" evidence="1">
    <location>
        <begin position="58"/>
        <end position="75"/>
    </location>
</feature>
<proteinExistence type="predicted"/>
<dbReference type="AlphaFoldDB" id="A0A3N4LNV2"/>
<gene>
    <name evidence="2" type="ORF">L211DRAFT_168695</name>
</gene>
<keyword evidence="1" id="KW-0472">Membrane</keyword>
<dbReference type="EMBL" id="ML121541">
    <property type="protein sequence ID" value="RPB24486.1"/>
    <property type="molecule type" value="Genomic_DNA"/>
</dbReference>